<feature type="transmembrane region" description="Helical" evidence="15">
    <location>
        <begin position="588"/>
        <end position="610"/>
    </location>
</feature>
<feature type="coiled-coil region" evidence="13">
    <location>
        <begin position="555"/>
        <end position="582"/>
    </location>
</feature>
<comment type="catalytic activity">
    <reaction evidence="11">
        <text>Mg(2+)(in) = Mg(2+)(out)</text>
        <dbReference type="Rhea" id="RHEA:29827"/>
        <dbReference type="ChEBI" id="CHEBI:18420"/>
    </reaction>
</comment>
<dbReference type="AlphaFoldDB" id="A0A7S0T9I4"/>
<dbReference type="FunFam" id="1.20.58.340:FF:000004">
    <property type="entry name" value="Magnesium transport protein CorA"/>
    <property type="match status" value="1"/>
</dbReference>
<evidence type="ECO:0000256" key="10">
    <source>
        <dbReference type="ARBA" id="ARBA00023136"/>
    </source>
</evidence>
<dbReference type="InterPro" id="IPR011992">
    <property type="entry name" value="EF-hand-dom_pair"/>
</dbReference>
<dbReference type="SUPFAM" id="SSF143865">
    <property type="entry name" value="CorA soluble domain-like"/>
    <property type="match status" value="1"/>
</dbReference>
<evidence type="ECO:0000256" key="9">
    <source>
        <dbReference type="ARBA" id="ARBA00023065"/>
    </source>
</evidence>
<evidence type="ECO:0000256" key="7">
    <source>
        <dbReference type="ARBA" id="ARBA00022842"/>
    </source>
</evidence>
<dbReference type="GO" id="GO:0005509">
    <property type="term" value="F:calcium ion binding"/>
    <property type="evidence" value="ECO:0007669"/>
    <property type="project" value="InterPro"/>
</dbReference>
<proteinExistence type="inferred from homology"/>
<dbReference type="CDD" id="cd00051">
    <property type="entry name" value="EFh"/>
    <property type="match status" value="1"/>
</dbReference>
<reference evidence="17" key="1">
    <citation type="submission" date="2021-01" db="EMBL/GenBank/DDBJ databases">
        <authorList>
            <person name="Corre E."/>
            <person name="Pelletier E."/>
            <person name="Niang G."/>
            <person name="Scheremetjew M."/>
            <person name="Finn R."/>
            <person name="Kale V."/>
            <person name="Holt S."/>
            <person name="Cochrane G."/>
            <person name="Meng A."/>
            <person name="Brown T."/>
            <person name="Cohen L."/>
        </authorList>
    </citation>
    <scope>NUCLEOTIDE SEQUENCE</scope>
    <source>
        <strain evidence="17">B596</strain>
    </source>
</reference>
<evidence type="ECO:0000256" key="8">
    <source>
        <dbReference type="ARBA" id="ARBA00022989"/>
    </source>
</evidence>
<dbReference type="GO" id="GO:0050897">
    <property type="term" value="F:cobalt ion binding"/>
    <property type="evidence" value="ECO:0007669"/>
    <property type="project" value="TreeGrafter"/>
</dbReference>
<evidence type="ECO:0000256" key="13">
    <source>
        <dbReference type="SAM" id="Coils"/>
    </source>
</evidence>
<comment type="subcellular location">
    <subcellularLocation>
        <location evidence="1">Cell membrane</location>
        <topology evidence="1">Multi-pass membrane protein</topology>
    </subcellularLocation>
</comment>
<keyword evidence="9" id="KW-0406">Ion transport</keyword>
<dbReference type="SUPFAM" id="SSF144083">
    <property type="entry name" value="Magnesium transport protein CorA, transmembrane region"/>
    <property type="match status" value="1"/>
</dbReference>
<evidence type="ECO:0000256" key="4">
    <source>
        <dbReference type="ARBA" id="ARBA00022475"/>
    </source>
</evidence>
<keyword evidence="10 15" id="KW-0472">Membrane</keyword>
<dbReference type="InterPro" id="IPR002523">
    <property type="entry name" value="MgTranspt_CorA/ZnTranspt_ZntB"/>
</dbReference>
<dbReference type="PROSITE" id="PS50222">
    <property type="entry name" value="EF_HAND_2"/>
    <property type="match status" value="2"/>
</dbReference>
<evidence type="ECO:0000256" key="14">
    <source>
        <dbReference type="SAM" id="MobiDB-lite"/>
    </source>
</evidence>
<dbReference type="InterPro" id="IPR002048">
    <property type="entry name" value="EF_hand_dom"/>
</dbReference>
<keyword evidence="6" id="KW-0106">Calcium</keyword>
<comment type="function">
    <text evidence="12">Mediates influx of magnesium ions. Alternates between open and closed states. Activated by low cytoplasmic Mg(2+) levels. Inactive when cytoplasmic Mg(2+) levels are high.</text>
</comment>
<dbReference type="EMBL" id="HBFG01001595">
    <property type="protein sequence ID" value="CAD8729711.1"/>
    <property type="molecule type" value="Transcribed_RNA"/>
</dbReference>
<comment type="similarity">
    <text evidence="2">Belongs to the CorA metal ion transporter (MIT) (TC 1.A.35) family.</text>
</comment>
<gene>
    <name evidence="17" type="ORF">PDEL0327_LOCUS1204</name>
</gene>
<sequence>MSSNENWDSGSGGSSLRSRRRSQRRSVSAIPENEEDSESGGSLLRTRRRSQRASVSVIDENEDASEWSIRSSFRDIKLSRSEMAAIERASEETQDPDVAKLKASHSSNSMQLDSKQLDVLKDFLFDSWSLDSPEGNRRDASTSSIDVDLGSVFETTFDLTEDRLRRLFDLFDESNDGTISYDELKLGFKYHGSNFGMSKLDDRTFSALVGYLDADDSGEITFEEFSEGIRLLMLRAILQQVNRSGSSSKDAVITQVYDYNITKLSRYLLQGKGQVQQRTVSFVLSKPLIDFFLSERGDEVSVRWINITGKKASSIIKMMALKYRLHPLALEDALERFDHRPKADSYDKHYFIMVPVFYLKGDEKALDPAPCKEKECSWYERFLGGGDTSSETNSDDELSIDEDDGAENNLIGVHMTSIFITRPSGKTVITFNNDITFKDDKNDGMCWQKLHDELKKDYSKLRQYDGQYLAYRLLDESVDKIGEIVKKLKILTKKEKRSLERNHYRDLDRIHSLKQEMYSMNRKFKPFLRLLVHVIEDDSFSPGASIYLRDVLDNLEIHDDDLKALIAKCDDMDEEAEKLQAKQMDSTLYTLTVATVTILPAQFLTGVWGMNFETMPELKWQYGYSIFWVLAICTSIFTISILNFSRRSTNF</sequence>
<dbReference type="SUPFAM" id="SSF47473">
    <property type="entry name" value="EF-hand"/>
    <property type="match status" value="1"/>
</dbReference>
<evidence type="ECO:0000256" key="12">
    <source>
        <dbReference type="ARBA" id="ARBA00045497"/>
    </source>
</evidence>
<evidence type="ECO:0000256" key="11">
    <source>
        <dbReference type="ARBA" id="ARBA00034269"/>
    </source>
</evidence>
<dbReference type="InterPro" id="IPR045863">
    <property type="entry name" value="CorA_TM1_TM2"/>
</dbReference>
<dbReference type="InterPro" id="IPR045861">
    <property type="entry name" value="CorA_cytoplasmic_dom"/>
</dbReference>
<dbReference type="Pfam" id="PF13499">
    <property type="entry name" value="EF-hand_7"/>
    <property type="match status" value="1"/>
</dbReference>
<dbReference type="Pfam" id="PF01544">
    <property type="entry name" value="CorA"/>
    <property type="match status" value="1"/>
</dbReference>
<name>A0A7S0T9I4_9STRA</name>
<feature type="region of interest" description="Disordered" evidence="14">
    <location>
        <begin position="1"/>
        <end position="61"/>
    </location>
</feature>
<dbReference type="PANTHER" id="PTHR46494">
    <property type="entry name" value="CORA FAMILY METAL ION TRANSPORTER (EUROFUNG)"/>
    <property type="match status" value="1"/>
</dbReference>
<feature type="domain" description="EF-hand" evidence="16">
    <location>
        <begin position="159"/>
        <end position="194"/>
    </location>
</feature>
<protein>
    <recommendedName>
        <fullName evidence="16">EF-hand domain-containing protein</fullName>
    </recommendedName>
</protein>
<evidence type="ECO:0000256" key="5">
    <source>
        <dbReference type="ARBA" id="ARBA00022692"/>
    </source>
</evidence>
<feature type="region of interest" description="Disordered" evidence="14">
    <location>
        <begin position="85"/>
        <end position="107"/>
    </location>
</feature>
<keyword evidence="4" id="KW-1003">Cell membrane</keyword>
<dbReference type="GO" id="GO:0015095">
    <property type="term" value="F:magnesium ion transmembrane transporter activity"/>
    <property type="evidence" value="ECO:0007669"/>
    <property type="project" value="TreeGrafter"/>
</dbReference>
<dbReference type="GO" id="GO:0015087">
    <property type="term" value="F:cobalt ion transmembrane transporter activity"/>
    <property type="evidence" value="ECO:0007669"/>
    <property type="project" value="TreeGrafter"/>
</dbReference>
<dbReference type="PROSITE" id="PS00018">
    <property type="entry name" value="EF_HAND_1"/>
    <property type="match status" value="2"/>
</dbReference>
<keyword evidence="3" id="KW-0813">Transport</keyword>
<dbReference type="Gene3D" id="1.20.58.340">
    <property type="entry name" value="Magnesium transport protein CorA, transmembrane region"/>
    <property type="match status" value="2"/>
</dbReference>
<dbReference type="SMART" id="SM00054">
    <property type="entry name" value="EFh"/>
    <property type="match status" value="2"/>
</dbReference>
<keyword evidence="7" id="KW-0460">Magnesium</keyword>
<evidence type="ECO:0000256" key="1">
    <source>
        <dbReference type="ARBA" id="ARBA00004651"/>
    </source>
</evidence>
<dbReference type="GO" id="GO:0005886">
    <property type="term" value="C:plasma membrane"/>
    <property type="evidence" value="ECO:0007669"/>
    <property type="project" value="UniProtKB-SubCell"/>
</dbReference>
<evidence type="ECO:0000256" key="3">
    <source>
        <dbReference type="ARBA" id="ARBA00022448"/>
    </source>
</evidence>
<evidence type="ECO:0000313" key="17">
    <source>
        <dbReference type="EMBL" id="CAD8729711.1"/>
    </source>
</evidence>
<dbReference type="PANTHER" id="PTHR46494:SF1">
    <property type="entry name" value="CORA FAMILY METAL ION TRANSPORTER (EUROFUNG)"/>
    <property type="match status" value="1"/>
</dbReference>
<evidence type="ECO:0000259" key="16">
    <source>
        <dbReference type="PROSITE" id="PS50222"/>
    </source>
</evidence>
<evidence type="ECO:0000256" key="6">
    <source>
        <dbReference type="ARBA" id="ARBA00022837"/>
    </source>
</evidence>
<keyword evidence="5 15" id="KW-0812">Transmembrane</keyword>
<feature type="domain" description="EF-hand" evidence="16">
    <location>
        <begin position="212"/>
        <end position="235"/>
    </location>
</feature>
<keyword evidence="8 15" id="KW-1133">Transmembrane helix</keyword>
<evidence type="ECO:0000256" key="15">
    <source>
        <dbReference type="SAM" id="Phobius"/>
    </source>
</evidence>
<evidence type="ECO:0000256" key="2">
    <source>
        <dbReference type="ARBA" id="ARBA00009765"/>
    </source>
</evidence>
<accession>A0A7S0T9I4</accession>
<dbReference type="InterPro" id="IPR018247">
    <property type="entry name" value="EF_Hand_1_Ca_BS"/>
</dbReference>
<dbReference type="Gene3D" id="3.30.460.20">
    <property type="entry name" value="CorA soluble domain-like"/>
    <property type="match status" value="1"/>
</dbReference>
<organism evidence="17">
    <name type="scientific">Pseudo-nitzschia delicatissima</name>
    <dbReference type="NCBI Taxonomy" id="44447"/>
    <lineage>
        <taxon>Eukaryota</taxon>
        <taxon>Sar</taxon>
        <taxon>Stramenopiles</taxon>
        <taxon>Ochrophyta</taxon>
        <taxon>Bacillariophyta</taxon>
        <taxon>Bacillariophyceae</taxon>
        <taxon>Bacillariophycidae</taxon>
        <taxon>Bacillariales</taxon>
        <taxon>Bacillariaceae</taxon>
        <taxon>Pseudo-nitzschia</taxon>
    </lineage>
</organism>
<dbReference type="Gene3D" id="1.10.238.10">
    <property type="entry name" value="EF-hand"/>
    <property type="match status" value="1"/>
</dbReference>
<feature type="transmembrane region" description="Helical" evidence="15">
    <location>
        <begin position="622"/>
        <end position="644"/>
    </location>
</feature>
<dbReference type="GO" id="GO:0000287">
    <property type="term" value="F:magnesium ion binding"/>
    <property type="evidence" value="ECO:0007669"/>
    <property type="project" value="TreeGrafter"/>
</dbReference>
<keyword evidence="13" id="KW-0175">Coiled coil</keyword>